<dbReference type="EMBL" id="DS113206">
    <property type="protein sequence ID" value="EAY19585.1"/>
    <property type="molecule type" value="Genomic_DNA"/>
</dbReference>
<evidence type="ECO:0000256" key="1">
    <source>
        <dbReference type="SAM" id="Phobius"/>
    </source>
</evidence>
<accession>A2DJ10</accession>
<dbReference type="PANTHER" id="PTHR16861">
    <property type="entry name" value="GLYCOPROTEIN 38"/>
    <property type="match status" value="1"/>
</dbReference>
<proteinExistence type="predicted"/>
<dbReference type="Proteomes" id="UP000001542">
    <property type="component" value="Unassembled WGS sequence"/>
</dbReference>
<keyword evidence="1" id="KW-1133">Transmembrane helix</keyword>
<gene>
    <name evidence="2" type="ORF">TVAG_228480</name>
</gene>
<dbReference type="AlphaFoldDB" id="A2DJ10"/>
<keyword evidence="1" id="KW-0472">Membrane</keyword>
<dbReference type="VEuPathDB" id="TrichDB:TVAG_228480"/>
<keyword evidence="3" id="KW-1185">Reference proteome</keyword>
<name>A2DJ10_TRIV3</name>
<feature type="transmembrane region" description="Helical" evidence="1">
    <location>
        <begin position="419"/>
        <end position="447"/>
    </location>
</feature>
<protein>
    <submittedName>
        <fullName evidence="2">Uncharacterized protein</fullName>
    </submittedName>
</protein>
<dbReference type="RefSeq" id="XP_001580571.1">
    <property type="nucleotide sequence ID" value="XM_001580521.1"/>
</dbReference>
<organism evidence="2 3">
    <name type="scientific">Trichomonas vaginalis (strain ATCC PRA-98 / G3)</name>
    <dbReference type="NCBI Taxonomy" id="412133"/>
    <lineage>
        <taxon>Eukaryota</taxon>
        <taxon>Metamonada</taxon>
        <taxon>Parabasalia</taxon>
        <taxon>Trichomonadida</taxon>
        <taxon>Trichomonadidae</taxon>
        <taxon>Trichomonas</taxon>
    </lineage>
</organism>
<reference evidence="2" key="1">
    <citation type="submission" date="2006-10" db="EMBL/GenBank/DDBJ databases">
        <authorList>
            <person name="Amadeo P."/>
            <person name="Zhao Q."/>
            <person name="Wortman J."/>
            <person name="Fraser-Liggett C."/>
            <person name="Carlton J."/>
        </authorList>
    </citation>
    <scope>NUCLEOTIDE SEQUENCE</scope>
    <source>
        <strain evidence="2">G3</strain>
    </source>
</reference>
<evidence type="ECO:0000313" key="3">
    <source>
        <dbReference type="Proteomes" id="UP000001542"/>
    </source>
</evidence>
<evidence type="ECO:0000313" key="2">
    <source>
        <dbReference type="EMBL" id="EAY19585.1"/>
    </source>
</evidence>
<keyword evidence="1" id="KW-0812">Transmembrane</keyword>
<dbReference type="KEGG" id="tva:5465171"/>
<reference evidence="2" key="2">
    <citation type="journal article" date="2007" name="Science">
        <title>Draft genome sequence of the sexually transmitted pathogen Trichomonas vaginalis.</title>
        <authorList>
            <person name="Carlton J.M."/>
            <person name="Hirt R.P."/>
            <person name="Silva J.C."/>
            <person name="Delcher A.L."/>
            <person name="Schatz M."/>
            <person name="Zhao Q."/>
            <person name="Wortman J.R."/>
            <person name="Bidwell S.L."/>
            <person name="Alsmark U.C.M."/>
            <person name="Besteiro S."/>
            <person name="Sicheritz-Ponten T."/>
            <person name="Noel C.J."/>
            <person name="Dacks J.B."/>
            <person name="Foster P.G."/>
            <person name="Simillion C."/>
            <person name="Van de Peer Y."/>
            <person name="Miranda-Saavedra D."/>
            <person name="Barton G.J."/>
            <person name="Westrop G.D."/>
            <person name="Mueller S."/>
            <person name="Dessi D."/>
            <person name="Fiori P.L."/>
            <person name="Ren Q."/>
            <person name="Paulsen I."/>
            <person name="Zhang H."/>
            <person name="Bastida-Corcuera F.D."/>
            <person name="Simoes-Barbosa A."/>
            <person name="Brown M.T."/>
            <person name="Hayes R.D."/>
            <person name="Mukherjee M."/>
            <person name="Okumura C.Y."/>
            <person name="Schneider R."/>
            <person name="Smith A.J."/>
            <person name="Vanacova S."/>
            <person name="Villalvazo M."/>
            <person name="Haas B.J."/>
            <person name="Pertea M."/>
            <person name="Feldblyum T.V."/>
            <person name="Utterback T.R."/>
            <person name="Shu C.L."/>
            <person name="Osoegawa K."/>
            <person name="de Jong P.J."/>
            <person name="Hrdy I."/>
            <person name="Horvathova L."/>
            <person name="Zubacova Z."/>
            <person name="Dolezal P."/>
            <person name="Malik S.B."/>
            <person name="Logsdon J.M. Jr."/>
            <person name="Henze K."/>
            <person name="Gupta A."/>
            <person name="Wang C.C."/>
            <person name="Dunne R.L."/>
            <person name="Upcroft J.A."/>
            <person name="Upcroft P."/>
            <person name="White O."/>
            <person name="Salzberg S.L."/>
            <person name="Tang P."/>
            <person name="Chiu C.-H."/>
            <person name="Lee Y.-S."/>
            <person name="Embley T.M."/>
            <person name="Coombs G.H."/>
            <person name="Mottram J.C."/>
            <person name="Tachezy J."/>
            <person name="Fraser-Liggett C.M."/>
            <person name="Johnson P.J."/>
        </authorList>
    </citation>
    <scope>NUCLEOTIDE SEQUENCE [LARGE SCALE GENOMIC DNA]</scope>
    <source>
        <strain evidence="2">G3</strain>
    </source>
</reference>
<dbReference type="VEuPathDB" id="TrichDB:TVAGG3_0484010"/>
<sequence>MNSTLIKITPKDPNQQITISFFQIKMSYSISECKYYGIFSTLKNFKTSITISQNQFLNIYAQNNIPLKFTIKAEKSQINGEVYDKSGIYSKANDISSGNMFYLKISPNITTEGYTSETVEIICETNSSAPVLDGCSYPFGDDIFYILPEEGAYTLDQIKAYTRDHRNIFTNWPGETFLPDNLPCEEIIKMDNNIISKIVTIGVGKSVCTNGSFVYASKDKFKATFYNLLNSQKKPIEVENPFSVAGNYLSIINCSDSTRECKVHIVSINQPQSTNEGTLSSIFTTKNSLNMKEKLQFTNQSSKSLILQSHSAQNKEIEVTTDHKKVIGVLRNSAGEAREKKLKGKTIWATLNPDMEGEPGDVNVEINIKEVEESTKEPEESLFPDDILFDIPIGVKTEEELKKNTINCSLKNISNNGGLYTLAIVGIVIGVIDFIALICILVGFFVFRNKSKNNESGSGERV</sequence>
<dbReference type="InParanoid" id="A2DJ10"/>
<dbReference type="PANTHER" id="PTHR16861:SF4">
    <property type="entry name" value="SH3 DOMAIN PROTEIN (AFU_ORTHOLOGUE AFUA_1G13610)"/>
    <property type="match status" value="1"/>
</dbReference>